<reference evidence="3" key="2">
    <citation type="journal article" date="2019" name="Gigascience">
        <title>High-quality Schistosoma haematobium genome achieved by single-molecule and long-range sequencing.</title>
        <authorList>
            <person name="Stroehlein A.J."/>
            <person name="Korhonen P.K."/>
            <person name="Chong T.M."/>
            <person name="Lim Y.L."/>
            <person name="Chan K.G."/>
            <person name="Webster B."/>
            <person name="Rollinson D."/>
            <person name="Brindley P.J."/>
            <person name="Gasser R.B."/>
            <person name="Young N.D."/>
        </authorList>
    </citation>
    <scope>NUCLEOTIDE SEQUENCE</scope>
</reference>
<proteinExistence type="predicted"/>
<name>A0A922ISH5_SCHHA</name>
<feature type="region of interest" description="Disordered" evidence="1">
    <location>
        <begin position="168"/>
        <end position="194"/>
    </location>
</feature>
<sequence>MIYTTKRFRRNTVVLTIYHIQPKIYVPKKYIMRLYLPKLYLIFITNTIILSGVICNEIHSKSTEYGEHYIHPNDLLYPTLYENIEDDLTFNEMNDDNDNNNNDDHITFKSQQHINDRLFQPTKDHRHWLNTENIQHNQHDENQHEHQERIISNNLIKKITENLLKQSTMQQNIPTSPSSTSSSSSLPSSSESTASLLPTSSIFHSSSRSVLPNLWSKNSLYRPYRLKRDDLGWKRSIHYNV</sequence>
<gene>
    <name evidence="3" type="ORF">MS3_00006937</name>
</gene>
<organism evidence="3 4">
    <name type="scientific">Schistosoma haematobium</name>
    <name type="common">Blood fluke</name>
    <dbReference type="NCBI Taxonomy" id="6185"/>
    <lineage>
        <taxon>Eukaryota</taxon>
        <taxon>Metazoa</taxon>
        <taxon>Spiralia</taxon>
        <taxon>Lophotrochozoa</taxon>
        <taxon>Platyhelminthes</taxon>
        <taxon>Trematoda</taxon>
        <taxon>Digenea</taxon>
        <taxon>Strigeidida</taxon>
        <taxon>Schistosomatoidea</taxon>
        <taxon>Schistosomatidae</taxon>
        <taxon>Schistosoma</taxon>
    </lineage>
</organism>
<evidence type="ECO:0000313" key="4">
    <source>
        <dbReference type="Proteomes" id="UP000471633"/>
    </source>
</evidence>
<feature type="compositionally biased region" description="Low complexity" evidence="1">
    <location>
        <begin position="174"/>
        <end position="194"/>
    </location>
</feature>
<reference evidence="3" key="1">
    <citation type="journal article" date="2012" name="Nat. Genet.">
        <title>Whole-genome sequence of Schistosoma haematobium.</title>
        <authorList>
            <person name="Young N.D."/>
            <person name="Jex A.R."/>
            <person name="Li B."/>
            <person name="Liu S."/>
            <person name="Yang L."/>
            <person name="Xiong Z."/>
            <person name="Li Y."/>
            <person name="Cantacessi C."/>
            <person name="Hall R.S."/>
            <person name="Xu X."/>
            <person name="Chen F."/>
            <person name="Wu X."/>
            <person name="Zerlotini A."/>
            <person name="Oliveira G."/>
            <person name="Hofmann A."/>
            <person name="Zhang G."/>
            <person name="Fang X."/>
            <person name="Kang Y."/>
            <person name="Campbell B.E."/>
            <person name="Loukas A."/>
            <person name="Ranganathan S."/>
            <person name="Rollinson D."/>
            <person name="Rinaldi G."/>
            <person name="Brindley P.J."/>
            <person name="Yang H."/>
            <person name="Wang J."/>
            <person name="Wang J."/>
            <person name="Gasser R.B."/>
        </authorList>
    </citation>
    <scope>NUCLEOTIDE SEQUENCE</scope>
</reference>
<keyword evidence="4" id="KW-1185">Reference proteome</keyword>
<dbReference type="Proteomes" id="UP000471633">
    <property type="component" value="Unassembled WGS sequence"/>
</dbReference>
<dbReference type="AlphaFoldDB" id="A0A922ISH5"/>
<protein>
    <submittedName>
        <fullName evidence="3">Uncharacterized protein</fullName>
    </submittedName>
</protein>
<keyword evidence="2" id="KW-0812">Transmembrane</keyword>
<dbReference type="RefSeq" id="XP_051068365.1">
    <property type="nucleotide sequence ID" value="XM_051215175.1"/>
</dbReference>
<comment type="caution">
    <text evidence="3">The sequence shown here is derived from an EMBL/GenBank/DDBJ whole genome shotgun (WGS) entry which is preliminary data.</text>
</comment>
<keyword evidence="2" id="KW-0472">Membrane</keyword>
<dbReference type="EMBL" id="AMPZ03000004">
    <property type="protein sequence ID" value="KAH9585793.1"/>
    <property type="molecule type" value="Genomic_DNA"/>
</dbReference>
<evidence type="ECO:0000256" key="2">
    <source>
        <dbReference type="SAM" id="Phobius"/>
    </source>
</evidence>
<accession>A0A922ISH5</accession>
<keyword evidence="2" id="KW-1133">Transmembrane helix</keyword>
<evidence type="ECO:0000256" key="1">
    <source>
        <dbReference type="SAM" id="MobiDB-lite"/>
    </source>
</evidence>
<feature type="transmembrane region" description="Helical" evidence="2">
    <location>
        <begin position="35"/>
        <end position="54"/>
    </location>
</feature>
<reference evidence="3" key="4">
    <citation type="journal article" date="2022" name="PLoS Pathog.">
        <title>Chromosome-level genome of Schistosoma haematobium underpins genome-wide explorations of molecular variation.</title>
        <authorList>
            <person name="Stroehlein A.J."/>
            <person name="Korhonen P.K."/>
            <person name="Lee V.V."/>
            <person name="Ralph S.A."/>
            <person name="Mentink-Kane M."/>
            <person name="You H."/>
            <person name="McManus D.P."/>
            <person name="Tchuente L.T."/>
            <person name="Stothard J.R."/>
            <person name="Kaur P."/>
            <person name="Dudchenko O."/>
            <person name="Aiden E.L."/>
            <person name="Yang B."/>
            <person name="Yang H."/>
            <person name="Emery A.M."/>
            <person name="Webster B.L."/>
            <person name="Brindley P.J."/>
            <person name="Rollinson D."/>
            <person name="Chang B.C.H."/>
            <person name="Gasser R.B."/>
            <person name="Young N.D."/>
        </authorList>
    </citation>
    <scope>NUCLEOTIDE SEQUENCE</scope>
</reference>
<evidence type="ECO:0000313" key="3">
    <source>
        <dbReference type="EMBL" id="KAH9585793.1"/>
    </source>
</evidence>
<dbReference type="CTD" id="24589810"/>
<reference evidence="3" key="3">
    <citation type="submission" date="2021-06" db="EMBL/GenBank/DDBJ databases">
        <title>Chromosome-level genome assembly for S. haematobium.</title>
        <authorList>
            <person name="Stroehlein A.J."/>
        </authorList>
    </citation>
    <scope>NUCLEOTIDE SEQUENCE</scope>
</reference>
<dbReference type="GeneID" id="24589810"/>